<keyword evidence="2" id="KW-1185">Reference proteome</keyword>
<protein>
    <submittedName>
        <fullName evidence="1">Uncharacterized protein</fullName>
    </submittedName>
</protein>
<dbReference type="EMBL" id="ABGD02000034">
    <property type="protein sequence ID" value="EDS09078.1"/>
    <property type="molecule type" value="Genomic_DNA"/>
</dbReference>
<evidence type="ECO:0000313" key="1">
    <source>
        <dbReference type="EMBL" id="EDS09078.1"/>
    </source>
</evidence>
<comment type="caution">
    <text evidence="1">The sequence shown here is derived from an EMBL/GenBank/DDBJ whole genome shotgun (WGS) entry which is preliminary data.</text>
</comment>
<dbReference type="Proteomes" id="UP000003803">
    <property type="component" value="Unassembled WGS sequence"/>
</dbReference>
<gene>
    <name evidence="1" type="ORF">ANACOL_04403</name>
</gene>
<reference evidence="1" key="1">
    <citation type="submission" date="2007-11" db="EMBL/GenBank/DDBJ databases">
        <authorList>
            <person name="Fulton L."/>
            <person name="Clifton S."/>
            <person name="Fulton B."/>
            <person name="Xu J."/>
            <person name="Minx P."/>
            <person name="Pepin K.H."/>
            <person name="Johnson M."/>
            <person name="Thiruvilangam P."/>
            <person name="Bhonagiri V."/>
            <person name="Nash W.E."/>
            <person name="Mardis E.R."/>
            <person name="Wilson R.K."/>
        </authorList>
    </citation>
    <scope>NUCLEOTIDE SEQUENCE [LARGE SCALE GENOMIC DNA]</scope>
    <source>
        <strain evidence="1">DSM 17241</strain>
    </source>
</reference>
<dbReference type="AlphaFoldDB" id="B0PHW0"/>
<accession>B0PHW0</accession>
<reference evidence="1" key="2">
    <citation type="submission" date="2013-09" db="EMBL/GenBank/DDBJ databases">
        <title>Draft genome sequence of Anaerotruncus colihominis(DSM 17241).</title>
        <authorList>
            <person name="Sudarsanam P."/>
            <person name="Ley R."/>
            <person name="Guruge J."/>
            <person name="Turnbaugh P.J."/>
            <person name="Mahowald M."/>
            <person name="Liep D."/>
            <person name="Gordon J."/>
        </authorList>
    </citation>
    <scope>NUCLEOTIDE SEQUENCE</scope>
    <source>
        <strain evidence="1">DSM 17241</strain>
    </source>
</reference>
<dbReference type="eggNOG" id="ENOG5033DBM">
    <property type="taxonomic scope" value="Bacteria"/>
</dbReference>
<sequence>MKPAKIGEKARTTSKVREGEWMKKRLAASLLLALFLFCIGCRPPEGVAMQSAAAQAGITPGVYVHTAREIEQAYRPRLELYEDGTCAFTVNLLSAMGRLEGLYAVDGDWLTVTVQSLDFTGFAGDDVKELAFELVGPGRLMFRGTDNPDAPYLGATEALDVFTKEEAAASSDAPQQ</sequence>
<name>B0PHW0_9FIRM</name>
<evidence type="ECO:0000313" key="2">
    <source>
        <dbReference type="Proteomes" id="UP000003803"/>
    </source>
</evidence>
<proteinExistence type="predicted"/>
<dbReference type="HOGENOM" id="CLU_1522120_0_0_9"/>
<organism evidence="1 2">
    <name type="scientific">Anaerotruncus colihominis DSM 17241</name>
    <dbReference type="NCBI Taxonomy" id="445972"/>
    <lineage>
        <taxon>Bacteria</taxon>
        <taxon>Bacillati</taxon>
        <taxon>Bacillota</taxon>
        <taxon>Clostridia</taxon>
        <taxon>Eubacteriales</taxon>
        <taxon>Oscillospiraceae</taxon>
        <taxon>Anaerotruncus</taxon>
    </lineage>
</organism>